<comment type="caution">
    <text evidence="2">The sequence shown here is derived from an EMBL/GenBank/DDBJ whole genome shotgun (WGS) entry which is preliminary data.</text>
</comment>
<dbReference type="Pfam" id="PF00293">
    <property type="entry name" value="NUDIX"/>
    <property type="match status" value="1"/>
</dbReference>
<reference evidence="2 3" key="1">
    <citation type="journal article" date="2015" name="Genome Announc.">
        <title>Expanding the biotechnology potential of lactobacilli through comparative genomics of 213 strains and associated genera.</title>
        <authorList>
            <person name="Sun Z."/>
            <person name="Harris H.M."/>
            <person name="McCann A."/>
            <person name="Guo C."/>
            <person name="Argimon S."/>
            <person name="Zhang W."/>
            <person name="Yang X."/>
            <person name="Jeffery I.B."/>
            <person name="Cooney J.C."/>
            <person name="Kagawa T.F."/>
            <person name="Liu W."/>
            <person name="Song Y."/>
            <person name="Salvetti E."/>
            <person name="Wrobel A."/>
            <person name="Rasinkangas P."/>
            <person name="Parkhill J."/>
            <person name="Rea M.C."/>
            <person name="O'Sullivan O."/>
            <person name="Ritari J."/>
            <person name="Douillard F.P."/>
            <person name="Paul Ross R."/>
            <person name="Yang R."/>
            <person name="Briner A.E."/>
            <person name="Felis G.E."/>
            <person name="de Vos W.M."/>
            <person name="Barrangou R."/>
            <person name="Klaenhammer T.R."/>
            <person name="Caufield P.W."/>
            <person name="Cui Y."/>
            <person name="Zhang H."/>
            <person name="O'Toole P.W."/>
        </authorList>
    </citation>
    <scope>NUCLEOTIDE SEQUENCE [LARGE SCALE GENOMIC DNA]</scope>
    <source>
        <strain evidence="2 3">DSM 15814</strain>
    </source>
</reference>
<dbReference type="EMBL" id="AZFF01000006">
    <property type="protein sequence ID" value="KRL55874.1"/>
    <property type="molecule type" value="Genomic_DNA"/>
</dbReference>
<dbReference type="RefSeq" id="WP_081495825.1">
    <property type="nucleotide sequence ID" value="NZ_AZFF01000006.1"/>
</dbReference>
<sequence length="165" mass="19130">MKDDGLMLLKDYTTITDPSQYPDDLFSSAFVICQFQARYLVGFNNWRLRWEIPAGKREPKEAPTESVLQTAIRELCEETHQTAQHLTLCGIATIFDEDKKETRNRAVCACDILQPTPFIFHKGDEMDKIKFVPSQDLNTINIDPVDLAIVRQFEKHVNIQWRDNL</sequence>
<proteinExistence type="predicted"/>
<feature type="domain" description="Nudix hydrolase" evidence="1">
    <location>
        <begin position="1"/>
        <end position="155"/>
    </location>
</feature>
<evidence type="ECO:0000313" key="2">
    <source>
        <dbReference type="EMBL" id="KRL55874.1"/>
    </source>
</evidence>
<evidence type="ECO:0000259" key="1">
    <source>
        <dbReference type="PROSITE" id="PS51462"/>
    </source>
</evidence>
<dbReference type="STRING" id="1114972.FD35_GL002407"/>
<dbReference type="PROSITE" id="PS51462">
    <property type="entry name" value="NUDIX"/>
    <property type="match status" value="1"/>
</dbReference>
<keyword evidence="3" id="KW-1185">Reference proteome</keyword>
<organism evidence="2 3">
    <name type="scientific">Furfurilactobacillus rossiae DSM 15814</name>
    <dbReference type="NCBI Taxonomy" id="1114972"/>
    <lineage>
        <taxon>Bacteria</taxon>
        <taxon>Bacillati</taxon>
        <taxon>Bacillota</taxon>
        <taxon>Bacilli</taxon>
        <taxon>Lactobacillales</taxon>
        <taxon>Lactobacillaceae</taxon>
        <taxon>Furfurilactobacillus</taxon>
    </lineage>
</organism>
<protein>
    <recommendedName>
        <fullName evidence="1">Nudix hydrolase domain-containing protein</fullName>
    </recommendedName>
</protein>
<dbReference type="Gene3D" id="3.90.79.10">
    <property type="entry name" value="Nucleoside Triphosphate Pyrophosphohydrolase"/>
    <property type="match status" value="1"/>
</dbReference>
<dbReference type="PATRIC" id="fig|1114972.6.peg.2470"/>
<dbReference type="InterPro" id="IPR000086">
    <property type="entry name" value="NUDIX_hydrolase_dom"/>
</dbReference>
<dbReference type="AlphaFoldDB" id="A0A0R1RP38"/>
<evidence type="ECO:0000313" key="3">
    <source>
        <dbReference type="Proteomes" id="UP000051999"/>
    </source>
</evidence>
<dbReference type="SUPFAM" id="SSF55811">
    <property type="entry name" value="Nudix"/>
    <property type="match status" value="1"/>
</dbReference>
<dbReference type="Proteomes" id="UP000051999">
    <property type="component" value="Unassembled WGS sequence"/>
</dbReference>
<gene>
    <name evidence="2" type="ORF">FD35_GL002407</name>
</gene>
<dbReference type="OrthoDB" id="9131041at2"/>
<dbReference type="CDD" id="cd02883">
    <property type="entry name" value="NUDIX_Hydrolase"/>
    <property type="match status" value="1"/>
</dbReference>
<dbReference type="InterPro" id="IPR015797">
    <property type="entry name" value="NUDIX_hydrolase-like_dom_sf"/>
</dbReference>
<name>A0A0R1RP38_9LACO</name>
<dbReference type="eggNOG" id="COG0494">
    <property type="taxonomic scope" value="Bacteria"/>
</dbReference>
<accession>A0A0R1RP38</accession>